<evidence type="ECO:0000313" key="3">
    <source>
        <dbReference type="Proteomes" id="UP000325577"/>
    </source>
</evidence>
<dbReference type="OrthoDB" id="1885051at2759"/>
<sequence>MESATMMKHVMAVLMMMTAMIVDALDTNSVFDPCSDTKIQRWDGFTFGVVFSSKESFFFNQTQLSPCDRRLSLLGNKAQLAVFRPKVDEISLLTINSTTFNPNMVGGYMVAFAGRQYAARSVPVFISDNINTVTTFTLVLEFQKGTLQNLYWKKFGCKFCQKDAVVCLNKTDCAVPTSRCKNHGGQVHCSLGIRLTFSGTDKNDNVLNSWYEVDRLRQDSLNILKLT</sequence>
<organism evidence="2 3">
    <name type="scientific">Nyssa sinensis</name>
    <dbReference type="NCBI Taxonomy" id="561372"/>
    <lineage>
        <taxon>Eukaryota</taxon>
        <taxon>Viridiplantae</taxon>
        <taxon>Streptophyta</taxon>
        <taxon>Embryophyta</taxon>
        <taxon>Tracheophyta</taxon>
        <taxon>Spermatophyta</taxon>
        <taxon>Magnoliopsida</taxon>
        <taxon>eudicotyledons</taxon>
        <taxon>Gunneridae</taxon>
        <taxon>Pentapetalae</taxon>
        <taxon>asterids</taxon>
        <taxon>Cornales</taxon>
        <taxon>Nyssaceae</taxon>
        <taxon>Nyssa</taxon>
    </lineage>
</organism>
<dbReference type="AlphaFoldDB" id="A0A5J5AYQ8"/>
<keyword evidence="1" id="KW-0732">Signal</keyword>
<dbReference type="PANTHER" id="PTHR21454">
    <property type="entry name" value="DPH3 HOMOLOG-RELATED"/>
    <property type="match status" value="1"/>
</dbReference>
<dbReference type="Proteomes" id="UP000325577">
    <property type="component" value="Linkage Group LG16"/>
</dbReference>
<proteinExistence type="predicted"/>
<dbReference type="InterPro" id="IPR044248">
    <property type="entry name" value="DPH3/4-like"/>
</dbReference>
<feature type="chain" id="PRO_5023865876" evidence="1">
    <location>
        <begin position="25"/>
        <end position="227"/>
    </location>
</feature>
<feature type="signal peptide" evidence="1">
    <location>
        <begin position="1"/>
        <end position="24"/>
    </location>
</feature>
<keyword evidence="3" id="KW-1185">Reference proteome</keyword>
<dbReference type="GO" id="GO:0005829">
    <property type="term" value="C:cytosol"/>
    <property type="evidence" value="ECO:0007669"/>
    <property type="project" value="TreeGrafter"/>
</dbReference>
<evidence type="ECO:0000256" key="1">
    <source>
        <dbReference type="SAM" id="SignalP"/>
    </source>
</evidence>
<dbReference type="EMBL" id="CM018039">
    <property type="protein sequence ID" value="KAA8536153.1"/>
    <property type="molecule type" value="Genomic_DNA"/>
</dbReference>
<dbReference type="GO" id="GO:0046872">
    <property type="term" value="F:metal ion binding"/>
    <property type="evidence" value="ECO:0007669"/>
    <property type="project" value="InterPro"/>
</dbReference>
<evidence type="ECO:0000313" key="2">
    <source>
        <dbReference type="EMBL" id="KAA8536153.1"/>
    </source>
</evidence>
<reference evidence="2 3" key="1">
    <citation type="submission" date="2019-09" db="EMBL/GenBank/DDBJ databases">
        <title>A chromosome-level genome assembly of the Chinese tupelo Nyssa sinensis.</title>
        <authorList>
            <person name="Yang X."/>
            <person name="Kang M."/>
            <person name="Yang Y."/>
            <person name="Xiong H."/>
            <person name="Wang M."/>
            <person name="Zhang Z."/>
            <person name="Wang Z."/>
            <person name="Wu H."/>
            <person name="Ma T."/>
            <person name="Liu J."/>
            <person name="Xi Z."/>
        </authorList>
    </citation>
    <scope>NUCLEOTIDE SEQUENCE [LARGE SCALE GENOMIC DNA]</scope>
    <source>
        <strain evidence="2">J267</strain>
        <tissue evidence="2">Leaf</tissue>
    </source>
</reference>
<dbReference type="PANTHER" id="PTHR21454:SF44">
    <property type="entry name" value="EXPP1 PROTEIN"/>
    <property type="match status" value="1"/>
</dbReference>
<name>A0A5J5AYQ8_9ASTE</name>
<gene>
    <name evidence="2" type="ORF">F0562_028631</name>
</gene>
<protein>
    <submittedName>
        <fullName evidence="2">Uncharacterized protein</fullName>
    </submittedName>
</protein>
<accession>A0A5J5AYQ8</accession>
<dbReference type="GO" id="GO:0017183">
    <property type="term" value="P:protein histidyl modification to diphthamide"/>
    <property type="evidence" value="ECO:0007669"/>
    <property type="project" value="InterPro"/>
</dbReference>